<accession>A0A1Y1UIU9</accession>
<organism evidence="2 3">
    <name type="scientific">Kockovaella imperatae</name>
    <dbReference type="NCBI Taxonomy" id="4999"/>
    <lineage>
        <taxon>Eukaryota</taxon>
        <taxon>Fungi</taxon>
        <taxon>Dikarya</taxon>
        <taxon>Basidiomycota</taxon>
        <taxon>Agaricomycotina</taxon>
        <taxon>Tremellomycetes</taxon>
        <taxon>Tremellales</taxon>
        <taxon>Cuniculitremaceae</taxon>
        <taxon>Kockovaella</taxon>
    </lineage>
</organism>
<evidence type="ECO:0000313" key="3">
    <source>
        <dbReference type="Proteomes" id="UP000193218"/>
    </source>
</evidence>
<dbReference type="RefSeq" id="XP_021871899.1">
    <property type="nucleotide sequence ID" value="XM_022018147.1"/>
</dbReference>
<dbReference type="AlphaFoldDB" id="A0A1Y1UIU9"/>
<evidence type="ECO:0000256" key="1">
    <source>
        <dbReference type="SAM" id="MobiDB-lite"/>
    </source>
</evidence>
<comment type="caution">
    <text evidence="2">The sequence shown here is derived from an EMBL/GenBank/DDBJ whole genome shotgun (WGS) entry which is preliminary data.</text>
</comment>
<sequence length="314" mass="34865">MSLKEITSEKINIHPESTTAASTFGLESPVNILYAPSSFWVSISNLELSQRGRASGQTGQVLALLTLPDLVEDLVDEEGNHEASLLLLFPSGDEEWKDETRYDGAFLFDPSARVAADIFSHVQDESRKAGVEQVDFEMGVKSRLFAVTDEIDLSLSLFPNLRAFDLSEPQRDPLSDNYLYRAFLLPSTIDDEGRRRVTEITGDATSVTIRPVWHRADGSVECREENSDTEDTSPQATHESLSVKPTLQSESRHSRRGLFKLTLEPAEQPPDWKLNKSAKSSGSDEAVNRGSGQVTRKYTFGLDSARRAKISVRS</sequence>
<reference evidence="2 3" key="1">
    <citation type="submission" date="2017-03" db="EMBL/GenBank/DDBJ databases">
        <title>Widespread Adenine N6-methylation of Active Genes in Fungi.</title>
        <authorList>
            <consortium name="DOE Joint Genome Institute"/>
            <person name="Mondo S.J."/>
            <person name="Dannebaum R.O."/>
            <person name="Kuo R.C."/>
            <person name="Louie K.B."/>
            <person name="Bewick A.J."/>
            <person name="Labutti K."/>
            <person name="Haridas S."/>
            <person name="Kuo A."/>
            <person name="Salamov A."/>
            <person name="Ahrendt S.R."/>
            <person name="Lau R."/>
            <person name="Bowen B.P."/>
            <person name="Lipzen A."/>
            <person name="Sullivan W."/>
            <person name="Andreopoulos W.B."/>
            <person name="Clum A."/>
            <person name="Lindquist E."/>
            <person name="Daum C."/>
            <person name="Northen T.R."/>
            <person name="Ramamoorthy G."/>
            <person name="Schmitz R.J."/>
            <person name="Gryganskyi A."/>
            <person name="Culley D."/>
            <person name="Magnuson J."/>
            <person name="James T.Y."/>
            <person name="O'Malley M.A."/>
            <person name="Stajich J.E."/>
            <person name="Spatafora J.W."/>
            <person name="Visel A."/>
            <person name="Grigoriev I.V."/>
        </authorList>
    </citation>
    <scope>NUCLEOTIDE SEQUENCE [LARGE SCALE GENOMIC DNA]</scope>
    <source>
        <strain evidence="2 3">NRRL Y-17943</strain>
    </source>
</reference>
<name>A0A1Y1UIU9_9TREE</name>
<dbReference type="InParanoid" id="A0A1Y1UIU9"/>
<keyword evidence="3" id="KW-1185">Reference proteome</keyword>
<dbReference type="Proteomes" id="UP000193218">
    <property type="component" value="Unassembled WGS sequence"/>
</dbReference>
<gene>
    <name evidence="2" type="ORF">BD324DRAFT_650453</name>
</gene>
<dbReference type="GeneID" id="33559956"/>
<feature type="region of interest" description="Disordered" evidence="1">
    <location>
        <begin position="218"/>
        <end position="297"/>
    </location>
</feature>
<evidence type="ECO:0000313" key="2">
    <source>
        <dbReference type="EMBL" id="ORX37912.1"/>
    </source>
</evidence>
<proteinExistence type="predicted"/>
<dbReference type="EMBL" id="NBSH01000005">
    <property type="protein sequence ID" value="ORX37912.1"/>
    <property type="molecule type" value="Genomic_DNA"/>
</dbReference>
<protein>
    <submittedName>
        <fullName evidence="2">Uncharacterized protein</fullName>
    </submittedName>
</protein>
<feature type="compositionally biased region" description="Polar residues" evidence="1">
    <location>
        <begin position="232"/>
        <end position="249"/>
    </location>
</feature>